<dbReference type="EMBL" id="JALRMR010000024">
    <property type="protein sequence ID" value="MDT1975421.1"/>
    <property type="molecule type" value="Genomic_DNA"/>
</dbReference>
<gene>
    <name evidence="1" type="ORF">MX635_13520</name>
</gene>
<dbReference type="RefSeq" id="WP_311781047.1">
    <property type="nucleotide sequence ID" value="NZ_JALRMR010000024.1"/>
</dbReference>
<dbReference type="AlphaFoldDB" id="A0AAW8RID9"/>
<evidence type="ECO:0000313" key="2">
    <source>
        <dbReference type="Proteomes" id="UP001249945"/>
    </source>
</evidence>
<accession>A0AAW8RID9</accession>
<reference evidence="1" key="1">
    <citation type="submission" date="2022-04" db="EMBL/GenBank/DDBJ databases">
        <title>Draft genome sequences of lactic acid bacteria (LAB) strains involved in meat spoilage.</title>
        <authorList>
            <person name="Palevich N."/>
        </authorList>
    </citation>
    <scope>NUCLEOTIDE SEQUENCE</scope>
    <source>
        <strain evidence="1">9-14</strain>
    </source>
</reference>
<organism evidence="1 2">
    <name type="scientific">Carnobacterium divergens</name>
    <name type="common">Lactobacillus divergens</name>
    <dbReference type="NCBI Taxonomy" id="2748"/>
    <lineage>
        <taxon>Bacteria</taxon>
        <taxon>Bacillati</taxon>
        <taxon>Bacillota</taxon>
        <taxon>Bacilli</taxon>
        <taxon>Lactobacillales</taxon>
        <taxon>Carnobacteriaceae</taxon>
        <taxon>Carnobacterium</taxon>
    </lineage>
</organism>
<dbReference type="Proteomes" id="UP001249945">
    <property type="component" value="Unassembled WGS sequence"/>
</dbReference>
<sequence>MKKTIKLQSKKIIGGLMLLTCVFSMLLSFGNTAKAASLPTNEKLTMSAHGKLSHDLQGYAATTGYFGYDYAILVPTISRSTGVYLENTHGDYYRIKSDYNTSPGYNYYAVTNRGYFYCAKKADASEFKIVKNSDGYYNIYNSGSQLMPYGSTSDIYITTGGSGGTVWNFK</sequence>
<evidence type="ECO:0000313" key="1">
    <source>
        <dbReference type="EMBL" id="MDT1975421.1"/>
    </source>
</evidence>
<proteinExistence type="predicted"/>
<comment type="caution">
    <text evidence="1">The sequence shown here is derived from an EMBL/GenBank/DDBJ whole genome shotgun (WGS) entry which is preliminary data.</text>
</comment>
<name>A0AAW8RID9_CARDV</name>
<protein>
    <submittedName>
        <fullName evidence="1">Uncharacterized protein</fullName>
    </submittedName>
</protein>